<evidence type="ECO:0008006" key="4">
    <source>
        <dbReference type="Google" id="ProtNLM"/>
    </source>
</evidence>
<name>A0A2A2LEH7_9BILA</name>
<comment type="caution">
    <text evidence="2">The sequence shown here is derived from an EMBL/GenBank/DDBJ whole genome shotgun (WGS) entry which is preliminary data.</text>
</comment>
<reference evidence="2 3" key="1">
    <citation type="journal article" date="2017" name="Curr. Biol.">
        <title>Genome architecture and evolution of a unichromosomal asexual nematode.</title>
        <authorList>
            <person name="Fradin H."/>
            <person name="Zegar C."/>
            <person name="Gutwein M."/>
            <person name="Lucas J."/>
            <person name="Kovtun M."/>
            <person name="Corcoran D."/>
            <person name="Baugh L.R."/>
            <person name="Kiontke K."/>
            <person name="Gunsalus K."/>
            <person name="Fitch D.H."/>
            <person name="Piano F."/>
        </authorList>
    </citation>
    <scope>NUCLEOTIDE SEQUENCE [LARGE SCALE GENOMIC DNA]</scope>
    <source>
        <strain evidence="2">PF1309</strain>
    </source>
</reference>
<dbReference type="EMBL" id="LIAE01006837">
    <property type="protein sequence ID" value="PAV84579.1"/>
    <property type="molecule type" value="Genomic_DNA"/>
</dbReference>
<feature type="region of interest" description="Disordered" evidence="1">
    <location>
        <begin position="66"/>
        <end position="131"/>
    </location>
</feature>
<gene>
    <name evidence="2" type="ORF">WR25_10119</name>
</gene>
<organism evidence="2 3">
    <name type="scientific">Diploscapter pachys</name>
    <dbReference type="NCBI Taxonomy" id="2018661"/>
    <lineage>
        <taxon>Eukaryota</taxon>
        <taxon>Metazoa</taxon>
        <taxon>Ecdysozoa</taxon>
        <taxon>Nematoda</taxon>
        <taxon>Chromadorea</taxon>
        <taxon>Rhabditida</taxon>
        <taxon>Rhabditina</taxon>
        <taxon>Rhabditomorpha</taxon>
        <taxon>Rhabditoidea</taxon>
        <taxon>Rhabditidae</taxon>
        <taxon>Diploscapter</taxon>
    </lineage>
</organism>
<dbReference type="AlphaFoldDB" id="A0A2A2LEH7"/>
<keyword evidence="3" id="KW-1185">Reference proteome</keyword>
<dbReference type="STRING" id="2018661.A0A2A2LEH7"/>
<evidence type="ECO:0000313" key="2">
    <source>
        <dbReference type="EMBL" id="PAV84579.1"/>
    </source>
</evidence>
<dbReference type="OrthoDB" id="425925at2759"/>
<protein>
    <recommendedName>
        <fullName evidence="4">GRIP domain-containing protein</fullName>
    </recommendedName>
</protein>
<accession>A0A2A2LEH7</accession>
<evidence type="ECO:0000313" key="3">
    <source>
        <dbReference type="Proteomes" id="UP000218231"/>
    </source>
</evidence>
<proteinExistence type="predicted"/>
<feature type="compositionally biased region" description="Polar residues" evidence="1">
    <location>
        <begin position="101"/>
        <end position="114"/>
    </location>
</feature>
<dbReference type="Proteomes" id="UP000218231">
    <property type="component" value="Unassembled WGS sequence"/>
</dbReference>
<evidence type="ECO:0000256" key="1">
    <source>
        <dbReference type="SAM" id="MobiDB-lite"/>
    </source>
</evidence>
<sequence length="131" mass="14125">MLNYFTAAADHRPEIALLIASLMEFPKEDVDKIKSAFRYSIIPTGSPFRAGLSLADQFVRFLENESVSAENAPSLPAPTDQARIRGPTPDPPQQPSPGRTATSDNNTGSHTSTIPQPPVESPVAALDNLLR</sequence>